<dbReference type="PANTHER" id="PTHR23427">
    <property type="entry name" value="SURFEIT LOCUS PROTEIN"/>
    <property type="match status" value="1"/>
</dbReference>
<dbReference type="RefSeq" id="WP_141368489.1">
    <property type="nucleotide sequence ID" value="NZ_BJLQ01000002.1"/>
</dbReference>
<accession>A0A4Y3KIU5</accession>
<dbReference type="InterPro" id="IPR002994">
    <property type="entry name" value="Surf1/Shy1"/>
</dbReference>
<name>A0A4Y3KIU5_9CELL</name>
<dbReference type="AlphaFoldDB" id="A0A4Y3KIU5"/>
<sequence>MTPARRRAVGLVLVGVVLAIVCTFLGRWQWHRHEWRDAQIATVERNYDATPVPLAEVVPEPSAALAGPDEWRQVVTDGRYLPGATVLLRNRPVDGAPAYHVLVPFEVASTGDVLVVDRGWVPTGADASAAVDVPEPPAGDVRLVVRLRPAESPSTRGAPAGSVQALAPEQVLAAAGVEDATPFVRAYGQLVSEDPAATTSLGALPAPDLDPGSHLSYAFQWWVFALGGFVGFVWLARREVTEERDGTGAPPEPGAPHEPGAPSPGRPARPRRREGRAEAEEDALVDAQVPDEPTRTST</sequence>
<dbReference type="GO" id="GO:0005886">
    <property type="term" value="C:plasma membrane"/>
    <property type="evidence" value="ECO:0007669"/>
    <property type="project" value="UniProtKB-SubCell"/>
</dbReference>
<dbReference type="PROSITE" id="PS50895">
    <property type="entry name" value="SURF1"/>
    <property type="match status" value="1"/>
</dbReference>
<organism evidence="8 9">
    <name type="scientific">Cellulomonas gelida</name>
    <dbReference type="NCBI Taxonomy" id="1712"/>
    <lineage>
        <taxon>Bacteria</taxon>
        <taxon>Bacillati</taxon>
        <taxon>Actinomycetota</taxon>
        <taxon>Actinomycetes</taxon>
        <taxon>Micrococcales</taxon>
        <taxon>Cellulomonadaceae</taxon>
        <taxon>Cellulomonas</taxon>
    </lineage>
</organism>
<evidence type="ECO:0000256" key="4">
    <source>
        <dbReference type="ARBA" id="ARBA00022989"/>
    </source>
</evidence>
<evidence type="ECO:0000256" key="3">
    <source>
        <dbReference type="ARBA" id="ARBA00022692"/>
    </source>
</evidence>
<reference evidence="8 9" key="1">
    <citation type="submission" date="2019-06" db="EMBL/GenBank/DDBJ databases">
        <title>Whole genome shotgun sequence of Cellulomonas gelida NBRC 3748.</title>
        <authorList>
            <person name="Hosoyama A."/>
            <person name="Uohara A."/>
            <person name="Ohji S."/>
            <person name="Ichikawa N."/>
        </authorList>
    </citation>
    <scope>NUCLEOTIDE SEQUENCE [LARGE SCALE GENOMIC DNA]</scope>
    <source>
        <strain evidence="8 9">NBRC 3748</strain>
    </source>
</reference>
<keyword evidence="5 6" id="KW-0472">Membrane</keyword>
<evidence type="ECO:0000256" key="2">
    <source>
        <dbReference type="ARBA" id="ARBA00007165"/>
    </source>
</evidence>
<dbReference type="OrthoDB" id="9807214at2"/>
<proteinExistence type="inferred from homology"/>
<gene>
    <name evidence="8" type="ORF">CGE01nite_02560</name>
</gene>
<comment type="subcellular location">
    <subcellularLocation>
        <location evidence="6">Cell membrane</location>
        <topology evidence="6">Multi-pass membrane protein</topology>
    </subcellularLocation>
    <subcellularLocation>
        <location evidence="1">Membrane</location>
    </subcellularLocation>
</comment>
<dbReference type="CDD" id="cd06662">
    <property type="entry name" value="SURF1"/>
    <property type="match status" value="1"/>
</dbReference>
<dbReference type="Pfam" id="PF02104">
    <property type="entry name" value="SURF1"/>
    <property type="match status" value="1"/>
</dbReference>
<feature type="compositionally biased region" description="Pro residues" evidence="7">
    <location>
        <begin position="250"/>
        <end position="267"/>
    </location>
</feature>
<keyword evidence="3 6" id="KW-0812">Transmembrane</keyword>
<keyword evidence="6" id="KW-1003">Cell membrane</keyword>
<keyword evidence="4 6" id="KW-1133">Transmembrane helix</keyword>
<comment type="similarity">
    <text evidence="2 6">Belongs to the SURF1 family.</text>
</comment>
<dbReference type="Proteomes" id="UP000320461">
    <property type="component" value="Unassembled WGS sequence"/>
</dbReference>
<protein>
    <recommendedName>
        <fullName evidence="6">SURF1-like protein</fullName>
    </recommendedName>
</protein>
<evidence type="ECO:0000313" key="9">
    <source>
        <dbReference type="Proteomes" id="UP000320461"/>
    </source>
</evidence>
<feature type="transmembrane region" description="Helical" evidence="6">
    <location>
        <begin position="219"/>
        <end position="236"/>
    </location>
</feature>
<evidence type="ECO:0000256" key="6">
    <source>
        <dbReference type="RuleBase" id="RU363076"/>
    </source>
</evidence>
<keyword evidence="9" id="KW-1185">Reference proteome</keyword>
<evidence type="ECO:0000313" key="8">
    <source>
        <dbReference type="EMBL" id="GEA83005.1"/>
    </source>
</evidence>
<evidence type="ECO:0000256" key="7">
    <source>
        <dbReference type="SAM" id="MobiDB-lite"/>
    </source>
</evidence>
<dbReference type="EMBL" id="BJLQ01000002">
    <property type="protein sequence ID" value="GEA83005.1"/>
    <property type="molecule type" value="Genomic_DNA"/>
</dbReference>
<dbReference type="PANTHER" id="PTHR23427:SF2">
    <property type="entry name" value="SURFEIT LOCUS PROTEIN 1"/>
    <property type="match status" value="1"/>
</dbReference>
<feature type="region of interest" description="Disordered" evidence="7">
    <location>
        <begin position="243"/>
        <end position="298"/>
    </location>
</feature>
<evidence type="ECO:0000256" key="5">
    <source>
        <dbReference type="ARBA" id="ARBA00023136"/>
    </source>
</evidence>
<comment type="caution">
    <text evidence="8">The sequence shown here is derived from an EMBL/GenBank/DDBJ whole genome shotgun (WGS) entry which is preliminary data.</text>
</comment>
<dbReference type="InterPro" id="IPR045214">
    <property type="entry name" value="Surf1/Surf4"/>
</dbReference>
<feature type="transmembrane region" description="Helical" evidence="6">
    <location>
        <begin position="7"/>
        <end position="26"/>
    </location>
</feature>
<evidence type="ECO:0000256" key="1">
    <source>
        <dbReference type="ARBA" id="ARBA00004370"/>
    </source>
</evidence>